<dbReference type="PANTHER" id="PTHR30055">
    <property type="entry name" value="HTH-TYPE TRANSCRIPTIONAL REGULATOR RUTR"/>
    <property type="match status" value="1"/>
</dbReference>
<evidence type="ECO:0000256" key="1">
    <source>
        <dbReference type="ARBA" id="ARBA00023125"/>
    </source>
</evidence>
<evidence type="ECO:0000313" key="5">
    <source>
        <dbReference type="Proteomes" id="UP001596056"/>
    </source>
</evidence>
<dbReference type="RefSeq" id="WP_209842910.1">
    <property type="nucleotide sequence ID" value="NZ_JAGGJP010000020.1"/>
</dbReference>
<reference evidence="5" key="1">
    <citation type="journal article" date="2019" name="Int. J. Syst. Evol. Microbiol.">
        <title>The Global Catalogue of Microorganisms (GCM) 10K type strain sequencing project: providing services to taxonomists for standard genome sequencing and annotation.</title>
        <authorList>
            <consortium name="The Broad Institute Genomics Platform"/>
            <consortium name="The Broad Institute Genome Sequencing Center for Infectious Disease"/>
            <person name="Wu L."/>
            <person name="Ma J."/>
        </authorList>
    </citation>
    <scope>NUCLEOTIDE SEQUENCE [LARGE SCALE GENOMIC DNA]</scope>
    <source>
        <strain evidence="5">KACC 11588</strain>
    </source>
</reference>
<name>A0ABW0SGF8_9RHOB</name>
<dbReference type="PRINTS" id="PR00455">
    <property type="entry name" value="HTHTETR"/>
</dbReference>
<protein>
    <submittedName>
        <fullName evidence="4">TetR/AcrR family transcriptional regulator</fullName>
    </submittedName>
</protein>
<organism evidence="4 5">
    <name type="scientific">Rubellimicrobium aerolatum</name>
    <dbReference type="NCBI Taxonomy" id="490979"/>
    <lineage>
        <taxon>Bacteria</taxon>
        <taxon>Pseudomonadati</taxon>
        <taxon>Pseudomonadota</taxon>
        <taxon>Alphaproteobacteria</taxon>
        <taxon>Rhodobacterales</taxon>
        <taxon>Roseobacteraceae</taxon>
        <taxon>Rubellimicrobium</taxon>
    </lineage>
</organism>
<dbReference type="PROSITE" id="PS50977">
    <property type="entry name" value="HTH_TETR_2"/>
    <property type="match status" value="1"/>
</dbReference>
<dbReference type="InterPro" id="IPR009057">
    <property type="entry name" value="Homeodomain-like_sf"/>
</dbReference>
<dbReference type="InterPro" id="IPR050109">
    <property type="entry name" value="HTH-type_TetR-like_transc_reg"/>
</dbReference>
<dbReference type="Proteomes" id="UP001596056">
    <property type="component" value="Unassembled WGS sequence"/>
</dbReference>
<dbReference type="PANTHER" id="PTHR30055:SF184">
    <property type="entry name" value="HTH-TYPE TRANSCRIPTIONAL REGULATOR ETHR"/>
    <property type="match status" value="1"/>
</dbReference>
<dbReference type="EMBL" id="JBHSNA010000023">
    <property type="protein sequence ID" value="MFC5568014.1"/>
    <property type="molecule type" value="Genomic_DNA"/>
</dbReference>
<gene>
    <name evidence="4" type="ORF">ACFPOC_16510</name>
</gene>
<dbReference type="SUPFAM" id="SSF46689">
    <property type="entry name" value="Homeodomain-like"/>
    <property type="match status" value="1"/>
</dbReference>
<comment type="caution">
    <text evidence="4">The sequence shown here is derived from an EMBL/GenBank/DDBJ whole genome shotgun (WGS) entry which is preliminary data.</text>
</comment>
<feature type="domain" description="HTH tetR-type" evidence="3">
    <location>
        <begin position="34"/>
        <end position="94"/>
    </location>
</feature>
<feature type="DNA-binding region" description="H-T-H motif" evidence="2">
    <location>
        <begin position="57"/>
        <end position="76"/>
    </location>
</feature>
<sequence>MNERSFTYLGAAAAVRHESLTQPPAQPADAAEGASRGDALLALARQAFVEKGFDGASMQDLARAAGMSAGNFYRYFPSKAALVEALIARDFAGVEEAFRAISASDDPLAALRATLRGRVTEDCGKDHTLWAEIMAVAGRKPEVAVLLDRFEHGIVARIVDVLALVGQTPPEEAQRRFGAHARLIVLIVRGAICGHGTPEDGGPSPADGDLNALIFHTIDRLIDDVLAEKDQ</sequence>
<dbReference type="InterPro" id="IPR001647">
    <property type="entry name" value="HTH_TetR"/>
</dbReference>
<dbReference type="Pfam" id="PF00440">
    <property type="entry name" value="TetR_N"/>
    <property type="match status" value="1"/>
</dbReference>
<evidence type="ECO:0000256" key="2">
    <source>
        <dbReference type="PROSITE-ProRule" id="PRU00335"/>
    </source>
</evidence>
<dbReference type="Gene3D" id="1.10.357.10">
    <property type="entry name" value="Tetracycline Repressor, domain 2"/>
    <property type="match status" value="1"/>
</dbReference>
<evidence type="ECO:0000259" key="3">
    <source>
        <dbReference type="PROSITE" id="PS50977"/>
    </source>
</evidence>
<proteinExistence type="predicted"/>
<evidence type="ECO:0000313" key="4">
    <source>
        <dbReference type="EMBL" id="MFC5568014.1"/>
    </source>
</evidence>
<keyword evidence="5" id="KW-1185">Reference proteome</keyword>
<keyword evidence="1 2" id="KW-0238">DNA-binding</keyword>
<accession>A0ABW0SGF8</accession>